<dbReference type="InterPro" id="IPR003607">
    <property type="entry name" value="HD/PDEase_dom"/>
</dbReference>
<dbReference type="InterPro" id="IPR006675">
    <property type="entry name" value="HDIG_dom"/>
</dbReference>
<evidence type="ECO:0000256" key="2">
    <source>
        <dbReference type="SAM" id="Phobius"/>
    </source>
</evidence>
<dbReference type="Pfam" id="PF07697">
    <property type="entry name" value="7TMR-HDED"/>
    <property type="match status" value="1"/>
</dbReference>
<evidence type="ECO:0000313" key="5">
    <source>
        <dbReference type="Proteomes" id="UP001418796"/>
    </source>
</evidence>
<reference evidence="4 5" key="1">
    <citation type="submission" date="2024-03" db="EMBL/GenBank/DDBJ databases">
        <title>Bacilli Hybrid Assemblies.</title>
        <authorList>
            <person name="Kovac J."/>
        </authorList>
    </citation>
    <scope>NUCLEOTIDE SEQUENCE [LARGE SCALE GENOMIC DNA]</scope>
    <source>
        <strain evidence="4 5">FSL R7-0666</strain>
    </source>
</reference>
<keyword evidence="2" id="KW-1133">Transmembrane helix</keyword>
<feature type="region of interest" description="Disordered" evidence="1">
    <location>
        <begin position="711"/>
        <end position="738"/>
    </location>
</feature>
<evidence type="ECO:0000313" key="4">
    <source>
        <dbReference type="EMBL" id="MEN0643100.1"/>
    </source>
</evidence>
<protein>
    <submittedName>
        <fullName evidence="4">HD family phosphohydrolase</fullName>
    </submittedName>
</protein>
<dbReference type="RefSeq" id="WP_203086444.1">
    <property type="nucleotide sequence ID" value="NZ_JAEUZA010000001.1"/>
</dbReference>
<dbReference type="NCBIfam" id="TIGR00277">
    <property type="entry name" value="HDIG"/>
    <property type="match status" value="1"/>
</dbReference>
<feature type="compositionally biased region" description="Acidic residues" evidence="1">
    <location>
        <begin position="118"/>
        <end position="132"/>
    </location>
</feature>
<sequence>MTKKPKSVKTWWNEIKQHRYIKSILVFLTAVFLYVMMLGNVIPEQLDIHLSDTAEEDIRSPITIENRQATEQLQSEAVDNVDPNYVLKQNYAETQGGRVNDIFELVIQVKKDQTTSESDSEEDEEEVDEEERLEESLNSVKDALSSGTSNQLSDETIITLLETSESQLVLAKEATSNTVFEVMSEQIEAGDLQEARDKVDGLINISTVSNRLRDAMVEVGQFAIIPNYVYDRDSTERLREEASENVEPVMIREGQLLVQQGDVINNEMYAQLKLVGLLDESLNFYPYIGLGLFVMIIMGMMLYFIQESNTTVKNNNSHFLMFILVFVIVTCLMKVTSYTELINIAGVGYVVPVAAGTMLLTLLLNTRIALFSSVLYAIVGTVLYSQDGASSFNVTYGFYLLVSSLAGALFLDTSNRITRLLKAGFLVACINVIAVLTLLFIKGLQHNWIEVGSHVASAAFSGIAAAILTIGLLPFFETGFSILSVSKLIELSNPNHPLLRKILTEAPGTYHHSVVVGNLAEAACERLGENGLLARVGAYYHDVGKTKRPHFFIENQLRQDNPHDKISPQLSTTIIISHPYDGADLLREYKMPKEIVDIAEQHHGTSLLKYFYHKANQDVEQPLPESQFRYPGPKPQNKVACIVAIADSVEAAVRSMSKPTPDKIEAMVNKIIKEKLEDGQFDESEITLRELNDIALSMLETLKGTFHQRIEYPDEMKKGGKEHDDTRGNHGRDEHTNK</sequence>
<dbReference type="PANTHER" id="PTHR36442:SF1">
    <property type="entry name" value="CYCLIC-DI-AMP PHOSPHODIESTERASE PGPH"/>
    <property type="match status" value="1"/>
</dbReference>
<gene>
    <name evidence="4" type="ORF">MKY91_08065</name>
</gene>
<accession>A0ABU9VGR7</accession>
<feature type="transmembrane region" description="Helical" evidence="2">
    <location>
        <begin position="423"/>
        <end position="441"/>
    </location>
</feature>
<dbReference type="InterPro" id="IPR006674">
    <property type="entry name" value="HD_domain"/>
</dbReference>
<feature type="transmembrane region" description="Helical" evidence="2">
    <location>
        <begin position="392"/>
        <end position="411"/>
    </location>
</feature>
<dbReference type="Gene3D" id="1.10.3210.10">
    <property type="entry name" value="Hypothetical protein af1432"/>
    <property type="match status" value="1"/>
</dbReference>
<keyword evidence="5" id="KW-1185">Reference proteome</keyword>
<feature type="transmembrane region" description="Helical" evidence="2">
    <location>
        <begin position="368"/>
        <end position="386"/>
    </location>
</feature>
<feature type="transmembrane region" description="Helical" evidence="2">
    <location>
        <begin position="20"/>
        <end position="42"/>
    </location>
</feature>
<name>A0ABU9VGR7_9BACI</name>
<dbReference type="InterPro" id="IPR011624">
    <property type="entry name" value="Metal-dep_PHydrolase_7TM_extra"/>
</dbReference>
<dbReference type="SMART" id="SM00471">
    <property type="entry name" value="HDc"/>
    <property type="match status" value="1"/>
</dbReference>
<comment type="caution">
    <text evidence="4">The sequence shown here is derived from an EMBL/GenBank/DDBJ whole genome shotgun (WGS) entry which is preliminary data.</text>
</comment>
<feature type="transmembrane region" description="Helical" evidence="2">
    <location>
        <begin position="341"/>
        <end position="361"/>
    </location>
</feature>
<feature type="region of interest" description="Disordered" evidence="1">
    <location>
        <begin position="113"/>
        <end position="132"/>
    </location>
</feature>
<feature type="transmembrane region" description="Helical" evidence="2">
    <location>
        <begin position="453"/>
        <end position="476"/>
    </location>
</feature>
<evidence type="ECO:0000259" key="3">
    <source>
        <dbReference type="SMART" id="SM00471"/>
    </source>
</evidence>
<dbReference type="PANTHER" id="PTHR36442">
    <property type="entry name" value="CYCLIC-DI-AMP PHOSPHODIESTERASE PGPH"/>
    <property type="match status" value="1"/>
</dbReference>
<dbReference type="Proteomes" id="UP001418796">
    <property type="component" value="Unassembled WGS sequence"/>
</dbReference>
<dbReference type="CDD" id="cd00077">
    <property type="entry name" value="HDc"/>
    <property type="match status" value="1"/>
</dbReference>
<evidence type="ECO:0000256" key="1">
    <source>
        <dbReference type="SAM" id="MobiDB-lite"/>
    </source>
</evidence>
<dbReference type="InterPro" id="IPR052722">
    <property type="entry name" value="PgpH_phosphodiesterase"/>
</dbReference>
<feature type="transmembrane region" description="Helical" evidence="2">
    <location>
        <begin position="284"/>
        <end position="305"/>
    </location>
</feature>
<feature type="transmembrane region" description="Helical" evidence="2">
    <location>
        <begin position="317"/>
        <end position="335"/>
    </location>
</feature>
<dbReference type="EMBL" id="JBCITK010000001">
    <property type="protein sequence ID" value="MEN0643100.1"/>
    <property type="molecule type" value="Genomic_DNA"/>
</dbReference>
<proteinExistence type="predicted"/>
<keyword evidence="2" id="KW-0812">Transmembrane</keyword>
<feature type="domain" description="HD/PDEase" evidence="3">
    <location>
        <begin position="505"/>
        <end position="661"/>
    </location>
</feature>
<dbReference type="Pfam" id="PF01966">
    <property type="entry name" value="HD"/>
    <property type="match status" value="1"/>
</dbReference>
<organism evidence="4 5">
    <name type="scientific">Alkalicoccobacillus gibsonii</name>
    <dbReference type="NCBI Taxonomy" id="79881"/>
    <lineage>
        <taxon>Bacteria</taxon>
        <taxon>Bacillati</taxon>
        <taxon>Bacillota</taxon>
        <taxon>Bacilli</taxon>
        <taxon>Bacillales</taxon>
        <taxon>Bacillaceae</taxon>
        <taxon>Alkalicoccobacillus</taxon>
    </lineage>
</organism>
<dbReference type="SUPFAM" id="SSF109604">
    <property type="entry name" value="HD-domain/PDEase-like"/>
    <property type="match status" value="1"/>
</dbReference>
<keyword evidence="2" id="KW-0472">Membrane</keyword>
<dbReference type="Pfam" id="PF07698">
    <property type="entry name" value="7TM-7TMR_HD"/>
    <property type="match status" value="1"/>
</dbReference>
<dbReference type="InterPro" id="IPR011621">
    <property type="entry name" value="Metal-dep_PHydrolase_7TM_intra"/>
</dbReference>